<keyword evidence="1" id="KW-0812">Transmembrane</keyword>
<sequence length="226" mass="23227">MKRSTTELIESLVADGAAVRVLRSPFRRAAGWLLFAALLVACVALAHGARPDLASKLHDPGFVTSVGAAVATGVLAALAAFVASVPGRSMRWLWLPVPALLVWISAIGYGCLTNWVAIGPDGVSLGETARCFATLVLVGVPLGLALIVMLRHVATLAPLPAALAGALAVSAMTAAALSVFHPLDATVMILAWHFGLTVILLAGGARFARRLFEWAAPPASVPGGDA</sequence>
<evidence type="ECO:0000313" key="2">
    <source>
        <dbReference type="EMBL" id="PCE34457.1"/>
    </source>
</evidence>
<dbReference type="GeneID" id="69001565"/>
<gene>
    <name evidence="2" type="ORF">BZL54_00290</name>
</gene>
<feature type="transmembrane region" description="Helical" evidence="1">
    <location>
        <begin position="162"/>
        <end position="183"/>
    </location>
</feature>
<name>A0A2A4FN19_9BURK</name>
<accession>A0A2A4FN19</accession>
<dbReference type="InterPro" id="IPR009495">
    <property type="entry name" value="NrsF"/>
</dbReference>
<keyword evidence="1" id="KW-1133">Transmembrane helix</keyword>
<evidence type="ECO:0008006" key="4">
    <source>
        <dbReference type="Google" id="ProtNLM"/>
    </source>
</evidence>
<dbReference type="RefSeq" id="WP_084907303.1">
    <property type="nucleotide sequence ID" value="NZ_CP020738.1"/>
</dbReference>
<feature type="transmembrane region" description="Helical" evidence="1">
    <location>
        <begin position="61"/>
        <end position="85"/>
    </location>
</feature>
<dbReference type="Pfam" id="PF06532">
    <property type="entry name" value="NrsF"/>
    <property type="match status" value="1"/>
</dbReference>
<reference evidence="2 3" key="1">
    <citation type="submission" date="2017-01" db="EMBL/GenBank/DDBJ databases">
        <title>Whole-Genome Shotgun Sequencing of Two beta-Proteobacterial Species in Search of the Bulgecin Biosynthetic Cluster.</title>
        <authorList>
            <person name="Horsman M.E."/>
            <person name="Marous D.R."/>
            <person name="Li R."/>
            <person name="Oliver R.A."/>
            <person name="Byun B."/>
            <person name="Emrich S.J."/>
            <person name="Boggess B."/>
            <person name="Townsend C.A."/>
            <person name="Mobashery S."/>
        </authorList>
    </citation>
    <scope>NUCLEOTIDE SEQUENCE [LARGE SCALE GENOMIC DNA]</scope>
    <source>
        <strain evidence="2 3">ATCC 31433</strain>
    </source>
</reference>
<organism evidence="2 3">
    <name type="scientific">Burkholderia ubonensis subsp. mesacidophila</name>
    <dbReference type="NCBI Taxonomy" id="265293"/>
    <lineage>
        <taxon>Bacteria</taxon>
        <taxon>Pseudomonadati</taxon>
        <taxon>Pseudomonadota</taxon>
        <taxon>Betaproteobacteria</taxon>
        <taxon>Burkholderiales</taxon>
        <taxon>Burkholderiaceae</taxon>
        <taxon>Burkholderia</taxon>
        <taxon>Burkholderia cepacia complex</taxon>
    </lineage>
</organism>
<protein>
    <recommendedName>
        <fullName evidence="4">DUF1109 domain-containing protein</fullName>
    </recommendedName>
</protein>
<dbReference type="EMBL" id="MTZU01000002">
    <property type="protein sequence ID" value="PCE34457.1"/>
    <property type="molecule type" value="Genomic_DNA"/>
</dbReference>
<feature type="transmembrane region" description="Helical" evidence="1">
    <location>
        <begin position="29"/>
        <end position="49"/>
    </location>
</feature>
<evidence type="ECO:0000313" key="3">
    <source>
        <dbReference type="Proteomes" id="UP000217994"/>
    </source>
</evidence>
<comment type="caution">
    <text evidence="2">The sequence shown here is derived from an EMBL/GenBank/DDBJ whole genome shotgun (WGS) entry which is preliminary data.</text>
</comment>
<feature type="transmembrane region" description="Helical" evidence="1">
    <location>
        <begin position="92"/>
        <end position="112"/>
    </location>
</feature>
<evidence type="ECO:0000256" key="1">
    <source>
        <dbReference type="SAM" id="Phobius"/>
    </source>
</evidence>
<dbReference type="AlphaFoldDB" id="A0A2A4FN19"/>
<keyword evidence="1" id="KW-0472">Membrane</keyword>
<feature type="transmembrane region" description="Helical" evidence="1">
    <location>
        <begin position="189"/>
        <end position="208"/>
    </location>
</feature>
<feature type="transmembrane region" description="Helical" evidence="1">
    <location>
        <begin position="132"/>
        <end position="150"/>
    </location>
</feature>
<proteinExistence type="predicted"/>
<dbReference type="Proteomes" id="UP000217994">
    <property type="component" value="Unassembled WGS sequence"/>
</dbReference>